<name>A0A4R2I9F5_9GAMM</name>
<dbReference type="PANTHER" id="PTHR39337:SF1">
    <property type="entry name" value="BLR5642 PROTEIN"/>
    <property type="match status" value="1"/>
</dbReference>
<sequence>MKLPYFTIGHSDRSLPGFVDLLAASQVACLADVRKLPRSRSNPQFNEDTLPSALAAAGIAYEHLAALGGLRGKHADVPPALNAYWTNRSFHNYADHALSTEFRAALEHLLAKGRMGRCAIMCSEAVWWRCHRRIITDYLIAAGETVEHIMGHGRIERAQLTPGAEVRADGTVVYPAR</sequence>
<comment type="caution">
    <text evidence="1">The sequence shown here is derived from an EMBL/GenBank/DDBJ whole genome shotgun (WGS) entry which is preliminary data.</text>
</comment>
<dbReference type="InterPro" id="IPR014519">
    <property type="entry name" value="UCP024492"/>
</dbReference>
<keyword evidence="2" id="KW-1185">Reference proteome</keyword>
<protein>
    <submittedName>
        <fullName evidence="1">Uncharacterized protein DUF488</fullName>
    </submittedName>
</protein>
<dbReference type="Proteomes" id="UP000294862">
    <property type="component" value="Unassembled WGS sequence"/>
</dbReference>
<proteinExistence type="predicted"/>
<evidence type="ECO:0000313" key="2">
    <source>
        <dbReference type="Proteomes" id="UP000294862"/>
    </source>
</evidence>
<evidence type="ECO:0000313" key="1">
    <source>
        <dbReference type="EMBL" id="TCO40646.1"/>
    </source>
</evidence>
<dbReference type="Pfam" id="PF04343">
    <property type="entry name" value="DUF488"/>
    <property type="match status" value="1"/>
</dbReference>
<dbReference type="InterPro" id="IPR007438">
    <property type="entry name" value="DUF488"/>
</dbReference>
<dbReference type="PANTHER" id="PTHR39337">
    <property type="entry name" value="BLR5642 PROTEIN"/>
    <property type="match status" value="1"/>
</dbReference>
<dbReference type="PIRSF" id="PIRSF024492">
    <property type="entry name" value="UCP024492"/>
    <property type="match status" value="1"/>
</dbReference>
<reference evidence="1 2" key="1">
    <citation type="journal article" date="2015" name="Stand. Genomic Sci.">
        <title>Genomic Encyclopedia of Bacterial and Archaeal Type Strains, Phase III: the genomes of soil and plant-associated and newly described type strains.</title>
        <authorList>
            <person name="Whitman W.B."/>
            <person name="Woyke T."/>
            <person name="Klenk H.P."/>
            <person name="Zhou Y."/>
            <person name="Lilburn T.G."/>
            <person name="Beck B.J."/>
            <person name="De Vos P."/>
            <person name="Vandamme P."/>
            <person name="Eisen J.A."/>
            <person name="Garrity G."/>
            <person name="Hugenholtz P."/>
            <person name="Kyrpides N.C."/>
        </authorList>
    </citation>
    <scope>NUCLEOTIDE SEQUENCE [LARGE SCALE GENOMIC DNA]</scope>
    <source>
        <strain evidence="1 2">A3</strain>
    </source>
</reference>
<organism evidence="1 2">
    <name type="scientific">Dokdonella fugitiva</name>
    <dbReference type="NCBI Taxonomy" id="328517"/>
    <lineage>
        <taxon>Bacteria</taxon>
        <taxon>Pseudomonadati</taxon>
        <taxon>Pseudomonadota</taxon>
        <taxon>Gammaproteobacteria</taxon>
        <taxon>Lysobacterales</taxon>
        <taxon>Rhodanobacteraceae</taxon>
        <taxon>Dokdonella</taxon>
    </lineage>
</organism>
<dbReference type="EMBL" id="SLWQ01000004">
    <property type="protein sequence ID" value="TCO40646.1"/>
    <property type="molecule type" value="Genomic_DNA"/>
</dbReference>
<gene>
    <name evidence="1" type="ORF">EV148_1047</name>
</gene>
<dbReference type="OrthoDB" id="9789109at2"/>
<accession>A0A4R2I9F5</accession>
<dbReference type="AlphaFoldDB" id="A0A4R2I9F5"/>
<dbReference type="RefSeq" id="WP_131996717.1">
    <property type="nucleotide sequence ID" value="NZ_JACGXM010000003.1"/>
</dbReference>